<protein>
    <submittedName>
        <fullName evidence="1">Uncharacterized protein</fullName>
    </submittedName>
</protein>
<dbReference type="EMBL" id="JACGWO010000006">
    <property type="protein sequence ID" value="KAK4424477.1"/>
    <property type="molecule type" value="Genomic_DNA"/>
</dbReference>
<keyword evidence="2" id="KW-1185">Reference proteome</keyword>
<name>A0AAE1Y6R2_9LAMI</name>
<dbReference type="Proteomes" id="UP001293254">
    <property type="component" value="Unassembled WGS sequence"/>
</dbReference>
<organism evidence="1 2">
    <name type="scientific">Sesamum alatum</name>
    <dbReference type="NCBI Taxonomy" id="300844"/>
    <lineage>
        <taxon>Eukaryota</taxon>
        <taxon>Viridiplantae</taxon>
        <taxon>Streptophyta</taxon>
        <taxon>Embryophyta</taxon>
        <taxon>Tracheophyta</taxon>
        <taxon>Spermatophyta</taxon>
        <taxon>Magnoliopsida</taxon>
        <taxon>eudicotyledons</taxon>
        <taxon>Gunneridae</taxon>
        <taxon>Pentapetalae</taxon>
        <taxon>asterids</taxon>
        <taxon>lamiids</taxon>
        <taxon>Lamiales</taxon>
        <taxon>Pedaliaceae</taxon>
        <taxon>Sesamum</taxon>
    </lineage>
</organism>
<reference evidence="1" key="1">
    <citation type="submission" date="2020-06" db="EMBL/GenBank/DDBJ databases">
        <authorList>
            <person name="Li T."/>
            <person name="Hu X."/>
            <person name="Zhang T."/>
            <person name="Song X."/>
            <person name="Zhang H."/>
            <person name="Dai N."/>
            <person name="Sheng W."/>
            <person name="Hou X."/>
            <person name="Wei L."/>
        </authorList>
    </citation>
    <scope>NUCLEOTIDE SEQUENCE</scope>
    <source>
        <strain evidence="1">3651</strain>
        <tissue evidence="1">Leaf</tissue>
    </source>
</reference>
<evidence type="ECO:0000313" key="1">
    <source>
        <dbReference type="EMBL" id="KAK4424477.1"/>
    </source>
</evidence>
<accession>A0AAE1Y6R2</accession>
<evidence type="ECO:0000313" key="2">
    <source>
        <dbReference type="Proteomes" id="UP001293254"/>
    </source>
</evidence>
<comment type="caution">
    <text evidence="1">The sequence shown here is derived from an EMBL/GenBank/DDBJ whole genome shotgun (WGS) entry which is preliminary data.</text>
</comment>
<sequence length="110" mass="12699">MRKGSRKMWWKVACKNKNKNKTRMESRMDIEEILKMKLETINEEPEITEENGGSSLTMKHHLSLAKKVKKIDLKMKIGKLLTSQFSLKESYVVFMTGFSSKGGLSGLPRY</sequence>
<gene>
    <name evidence="1" type="ORF">Salat_1641100</name>
</gene>
<proteinExistence type="predicted"/>
<reference evidence="1" key="2">
    <citation type="journal article" date="2024" name="Plant">
        <title>Genomic evolution and insights into agronomic trait innovations of Sesamum species.</title>
        <authorList>
            <person name="Miao H."/>
            <person name="Wang L."/>
            <person name="Qu L."/>
            <person name="Liu H."/>
            <person name="Sun Y."/>
            <person name="Le M."/>
            <person name="Wang Q."/>
            <person name="Wei S."/>
            <person name="Zheng Y."/>
            <person name="Lin W."/>
            <person name="Duan Y."/>
            <person name="Cao H."/>
            <person name="Xiong S."/>
            <person name="Wang X."/>
            <person name="Wei L."/>
            <person name="Li C."/>
            <person name="Ma Q."/>
            <person name="Ju M."/>
            <person name="Zhao R."/>
            <person name="Li G."/>
            <person name="Mu C."/>
            <person name="Tian Q."/>
            <person name="Mei H."/>
            <person name="Zhang T."/>
            <person name="Gao T."/>
            <person name="Zhang H."/>
        </authorList>
    </citation>
    <scope>NUCLEOTIDE SEQUENCE</scope>
    <source>
        <strain evidence="1">3651</strain>
    </source>
</reference>
<dbReference type="AlphaFoldDB" id="A0AAE1Y6R2"/>